<feature type="domain" description="Aminoacyl-tRNA synthetase class Ia" evidence="9">
    <location>
        <begin position="14"/>
        <end position="138"/>
    </location>
</feature>
<evidence type="ECO:0000256" key="4">
    <source>
        <dbReference type="ARBA" id="ARBA00022840"/>
    </source>
</evidence>
<feature type="region of interest" description="Disordered" evidence="8">
    <location>
        <begin position="105"/>
        <end position="139"/>
    </location>
</feature>
<proteinExistence type="predicted"/>
<feature type="compositionally biased region" description="Low complexity" evidence="8">
    <location>
        <begin position="105"/>
        <end position="115"/>
    </location>
</feature>
<keyword evidence="4" id="KW-0067">ATP-binding</keyword>
<organism evidence="10 11">
    <name type="scientific">Escherichia coli</name>
    <dbReference type="NCBI Taxonomy" id="562"/>
    <lineage>
        <taxon>Bacteria</taxon>
        <taxon>Pseudomonadati</taxon>
        <taxon>Pseudomonadota</taxon>
        <taxon>Gammaproteobacteria</taxon>
        <taxon>Enterobacterales</taxon>
        <taxon>Enterobacteriaceae</taxon>
        <taxon>Escherichia</taxon>
    </lineage>
</organism>
<dbReference type="Proteomes" id="UP000254088">
    <property type="component" value="Unassembled WGS sequence"/>
</dbReference>
<dbReference type="PANTHER" id="PTHR11946">
    <property type="entry name" value="VALYL-TRNA SYNTHETASES"/>
    <property type="match status" value="1"/>
</dbReference>
<evidence type="ECO:0000313" key="10">
    <source>
        <dbReference type="EMBL" id="STM57979.1"/>
    </source>
</evidence>
<dbReference type="GO" id="GO:0004832">
    <property type="term" value="F:valine-tRNA ligase activity"/>
    <property type="evidence" value="ECO:0007669"/>
    <property type="project" value="UniProtKB-EC"/>
</dbReference>
<evidence type="ECO:0000259" key="9">
    <source>
        <dbReference type="Pfam" id="PF00133"/>
    </source>
</evidence>
<accession>A0A377E445</accession>
<gene>
    <name evidence="10" type="primary">valS_1</name>
    <name evidence="10" type="ORF">NCTC10429_04576</name>
</gene>
<evidence type="ECO:0000256" key="7">
    <source>
        <dbReference type="ARBA" id="ARBA00029936"/>
    </source>
</evidence>
<dbReference type="InterPro" id="IPR014729">
    <property type="entry name" value="Rossmann-like_a/b/a_fold"/>
</dbReference>
<evidence type="ECO:0000256" key="8">
    <source>
        <dbReference type="SAM" id="MobiDB-lite"/>
    </source>
</evidence>
<keyword evidence="2 10" id="KW-0436">Ligase</keyword>
<sequence length="139" mass="15775">MEKTYNPQDIEQPLYEHWEKQGYFKPNGDESQESFCIMIPPPNVTGSLHMGHAFQQTIMDTMIRYQRMQGKNTLWQVGTDHAGIATQMVVERKIAAEEGKTLTTTAAKLSSTKSGNGKRNLRHHYPSDAPSRQLRRLGA</sequence>
<evidence type="ECO:0000256" key="5">
    <source>
        <dbReference type="ARBA" id="ARBA00022917"/>
    </source>
</evidence>
<dbReference type="SUPFAM" id="SSF52374">
    <property type="entry name" value="Nucleotidylyl transferase"/>
    <property type="match status" value="1"/>
</dbReference>
<dbReference type="GO" id="GO:0005524">
    <property type="term" value="F:ATP binding"/>
    <property type="evidence" value="ECO:0007669"/>
    <property type="project" value="UniProtKB-KW"/>
</dbReference>
<dbReference type="Gene3D" id="3.40.50.620">
    <property type="entry name" value="HUPs"/>
    <property type="match status" value="1"/>
</dbReference>
<dbReference type="PANTHER" id="PTHR11946:SF93">
    <property type="entry name" value="VALINE--TRNA LIGASE, CHLOROPLASTIC_MITOCHONDRIAL 2"/>
    <property type="match status" value="1"/>
</dbReference>
<keyword evidence="5" id="KW-0648">Protein biosynthesis</keyword>
<dbReference type="AlphaFoldDB" id="A0A377E445"/>
<evidence type="ECO:0000256" key="1">
    <source>
        <dbReference type="ARBA" id="ARBA00013169"/>
    </source>
</evidence>
<evidence type="ECO:0000256" key="3">
    <source>
        <dbReference type="ARBA" id="ARBA00022741"/>
    </source>
</evidence>
<name>A0A377E445_ECOLX</name>
<dbReference type="GO" id="GO:0006438">
    <property type="term" value="P:valyl-tRNA aminoacylation"/>
    <property type="evidence" value="ECO:0007669"/>
    <property type="project" value="InterPro"/>
</dbReference>
<dbReference type="InterPro" id="IPR002300">
    <property type="entry name" value="aa-tRNA-synth_Ia"/>
</dbReference>
<evidence type="ECO:0000256" key="6">
    <source>
        <dbReference type="ARBA" id="ARBA00023146"/>
    </source>
</evidence>
<keyword evidence="6 10" id="KW-0030">Aminoacyl-tRNA synthetase</keyword>
<dbReference type="InterPro" id="IPR002303">
    <property type="entry name" value="Valyl-tRNA_ligase"/>
</dbReference>
<evidence type="ECO:0000313" key="11">
    <source>
        <dbReference type="Proteomes" id="UP000254088"/>
    </source>
</evidence>
<reference evidence="10 11" key="1">
    <citation type="submission" date="2018-06" db="EMBL/GenBank/DDBJ databases">
        <authorList>
            <consortium name="Pathogen Informatics"/>
            <person name="Doyle S."/>
        </authorList>
    </citation>
    <scope>NUCLEOTIDE SEQUENCE [LARGE SCALE GENOMIC DNA]</scope>
    <source>
        <strain evidence="10 11">NCTC10429</strain>
    </source>
</reference>
<protein>
    <recommendedName>
        <fullName evidence="1">valine--tRNA ligase</fullName>
        <ecNumber evidence="1">6.1.1.9</ecNumber>
    </recommendedName>
    <alternativeName>
        <fullName evidence="7">Valyl-tRNA synthetase</fullName>
    </alternativeName>
</protein>
<keyword evidence="3" id="KW-0547">Nucleotide-binding</keyword>
<dbReference type="InterPro" id="IPR001412">
    <property type="entry name" value="aa-tRNA-synth_I_CS"/>
</dbReference>
<dbReference type="PROSITE" id="PS00178">
    <property type="entry name" value="AA_TRNA_LIGASE_I"/>
    <property type="match status" value="1"/>
</dbReference>
<dbReference type="EC" id="6.1.1.9" evidence="1"/>
<dbReference type="EMBL" id="UGEX01000002">
    <property type="protein sequence ID" value="STM57979.1"/>
    <property type="molecule type" value="Genomic_DNA"/>
</dbReference>
<dbReference type="Pfam" id="PF00133">
    <property type="entry name" value="tRNA-synt_1"/>
    <property type="match status" value="1"/>
</dbReference>
<evidence type="ECO:0000256" key="2">
    <source>
        <dbReference type="ARBA" id="ARBA00022598"/>
    </source>
</evidence>
<dbReference type="GO" id="GO:0005829">
    <property type="term" value="C:cytosol"/>
    <property type="evidence" value="ECO:0007669"/>
    <property type="project" value="TreeGrafter"/>
</dbReference>